<proteinExistence type="predicted"/>
<evidence type="ECO:0000313" key="1">
    <source>
        <dbReference type="EMBL" id="BCB77528.1"/>
    </source>
</evidence>
<protein>
    <submittedName>
        <fullName evidence="1">Uncharacterized protein</fullName>
    </submittedName>
</protein>
<dbReference type="EMBL" id="AP022870">
    <property type="protein sequence ID" value="BCB77528.1"/>
    <property type="molecule type" value="Genomic_DNA"/>
</dbReference>
<accession>A0A6F8XUW2</accession>
<sequence length="82" mass="9043">MGLAERRAALAFSTEEYPGWRSKFDQAACFEVPVEVAWDELAVDGYADDYSAFFTKVYFRPLAEALAAITIDDLGKDALKAG</sequence>
<organism evidence="1 2">
    <name type="scientific">Phytohabitans flavus</name>
    <dbReference type="NCBI Taxonomy" id="1076124"/>
    <lineage>
        <taxon>Bacteria</taxon>
        <taxon>Bacillati</taxon>
        <taxon>Actinomycetota</taxon>
        <taxon>Actinomycetes</taxon>
        <taxon>Micromonosporales</taxon>
        <taxon>Micromonosporaceae</taxon>
    </lineage>
</organism>
<gene>
    <name evidence="1" type="ORF">Pflav_039380</name>
</gene>
<dbReference type="RefSeq" id="WP_173037273.1">
    <property type="nucleotide sequence ID" value="NZ_AP022870.1"/>
</dbReference>
<reference evidence="1 2" key="1">
    <citation type="submission" date="2020-03" db="EMBL/GenBank/DDBJ databases">
        <title>Whole genome shotgun sequence of Phytohabitans flavus NBRC 107702.</title>
        <authorList>
            <person name="Komaki H."/>
            <person name="Tamura T."/>
        </authorList>
    </citation>
    <scope>NUCLEOTIDE SEQUENCE [LARGE SCALE GENOMIC DNA]</scope>
    <source>
        <strain evidence="1 2">NBRC 107702</strain>
    </source>
</reference>
<dbReference type="AlphaFoldDB" id="A0A6F8XUW2"/>
<reference evidence="1 2" key="2">
    <citation type="submission" date="2020-03" db="EMBL/GenBank/DDBJ databases">
        <authorList>
            <person name="Ichikawa N."/>
            <person name="Kimura A."/>
            <person name="Kitahashi Y."/>
            <person name="Uohara A."/>
        </authorList>
    </citation>
    <scope>NUCLEOTIDE SEQUENCE [LARGE SCALE GENOMIC DNA]</scope>
    <source>
        <strain evidence="1 2">NBRC 107702</strain>
    </source>
</reference>
<dbReference type="Proteomes" id="UP000502508">
    <property type="component" value="Chromosome"/>
</dbReference>
<name>A0A6F8XUW2_9ACTN</name>
<keyword evidence="2" id="KW-1185">Reference proteome</keyword>
<dbReference type="KEGG" id="pfla:Pflav_039380"/>
<evidence type="ECO:0000313" key="2">
    <source>
        <dbReference type="Proteomes" id="UP000502508"/>
    </source>
</evidence>